<dbReference type="AlphaFoldDB" id="A0A1F5E5G5"/>
<comment type="caution">
    <text evidence="5">The sequence shown here is derived from an EMBL/GenBank/DDBJ whole genome shotgun (WGS) entry which is preliminary data.</text>
</comment>
<dbReference type="PANTHER" id="PTHR44591:SF14">
    <property type="entry name" value="PROTEIN PILG"/>
    <property type="match status" value="1"/>
</dbReference>
<feature type="domain" description="Response regulatory" evidence="4">
    <location>
        <begin position="1"/>
        <end position="107"/>
    </location>
</feature>
<feature type="modified residue" description="4-aspartylphosphate" evidence="3">
    <location>
        <position position="42"/>
    </location>
</feature>
<dbReference type="InterPro" id="IPR011006">
    <property type="entry name" value="CheY-like_superfamily"/>
</dbReference>
<keyword evidence="2" id="KW-0902">Two-component regulatory system</keyword>
<protein>
    <recommendedName>
        <fullName evidence="4">Response regulatory domain-containing protein</fullName>
    </recommendedName>
</protein>
<keyword evidence="1 3" id="KW-0597">Phosphoprotein</keyword>
<reference evidence="5 6" key="1">
    <citation type="journal article" date="2016" name="Nat. Commun.">
        <title>Thousands of microbial genomes shed light on interconnected biogeochemical processes in an aquifer system.</title>
        <authorList>
            <person name="Anantharaman K."/>
            <person name="Brown C.T."/>
            <person name="Hug L.A."/>
            <person name="Sharon I."/>
            <person name="Castelle C.J."/>
            <person name="Probst A.J."/>
            <person name="Thomas B.C."/>
            <person name="Singh A."/>
            <person name="Wilkins M.J."/>
            <person name="Karaoz U."/>
            <person name="Brodie E.L."/>
            <person name="Williams K.H."/>
            <person name="Hubbard S.S."/>
            <person name="Banfield J.F."/>
        </authorList>
    </citation>
    <scope>NUCLEOTIDE SEQUENCE [LARGE SCALE GENOMIC DNA]</scope>
</reference>
<dbReference type="Pfam" id="PF00072">
    <property type="entry name" value="Response_reg"/>
    <property type="match status" value="1"/>
</dbReference>
<feature type="non-terminal residue" evidence="5">
    <location>
        <position position="1"/>
    </location>
</feature>
<dbReference type="PROSITE" id="PS50110">
    <property type="entry name" value="RESPONSE_REGULATORY"/>
    <property type="match status" value="1"/>
</dbReference>
<dbReference type="InterPro" id="IPR001789">
    <property type="entry name" value="Sig_transdc_resp-reg_receiver"/>
</dbReference>
<dbReference type="GO" id="GO:0000160">
    <property type="term" value="P:phosphorelay signal transduction system"/>
    <property type="evidence" value="ECO:0007669"/>
    <property type="project" value="UniProtKB-KW"/>
</dbReference>
<dbReference type="Gene3D" id="3.40.50.2300">
    <property type="match status" value="1"/>
</dbReference>
<dbReference type="PANTHER" id="PTHR44591">
    <property type="entry name" value="STRESS RESPONSE REGULATOR PROTEIN 1"/>
    <property type="match status" value="1"/>
</dbReference>
<dbReference type="SUPFAM" id="SSF52172">
    <property type="entry name" value="CheY-like"/>
    <property type="match status" value="1"/>
</dbReference>
<dbReference type="EMBL" id="MEZK01000020">
    <property type="protein sequence ID" value="OGD62598.1"/>
    <property type="molecule type" value="Genomic_DNA"/>
</dbReference>
<evidence type="ECO:0000313" key="5">
    <source>
        <dbReference type="EMBL" id="OGD62598.1"/>
    </source>
</evidence>
<accession>A0A1F5E5G5</accession>
<dbReference type="SMART" id="SM00448">
    <property type="entry name" value="REC"/>
    <property type="match status" value="1"/>
</dbReference>
<name>A0A1F5E5G5_9BACT</name>
<evidence type="ECO:0000256" key="1">
    <source>
        <dbReference type="ARBA" id="ARBA00022553"/>
    </source>
</evidence>
<evidence type="ECO:0000259" key="4">
    <source>
        <dbReference type="PROSITE" id="PS50110"/>
    </source>
</evidence>
<evidence type="ECO:0000313" key="6">
    <source>
        <dbReference type="Proteomes" id="UP000177006"/>
    </source>
</evidence>
<dbReference type="STRING" id="1797457.A2160_06230"/>
<evidence type="ECO:0000256" key="3">
    <source>
        <dbReference type="PROSITE-ProRule" id="PRU00169"/>
    </source>
</evidence>
<organism evidence="5 6">
    <name type="scientific">Candidatus Beckwithbacteria bacterium RBG_13_42_9</name>
    <dbReference type="NCBI Taxonomy" id="1797457"/>
    <lineage>
        <taxon>Bacteria</taxon>
        <taxon>Candidatus Beckwithiibacteriota</taxon>
    </lineage>
</organism>
<sequence>KPMANALNLKLRSAGFETTLVYDGESAISAVQASRFDLIILDLVIPKKDGFVVLAELKKLKIAPPVIVSSNLSQDEDIKRAKELGARDYFIKSDTSLTEVVDKVKQALG</sequence>
<dbReference type="InterPro" id="IPR050595">
    <property type="entry name" value="Bact_response_regulator"/>
</dbReference>
<dbReference type="Proteomes" id="UP000177006">
    <property type="component" value="Unassembled WGS sequence"/>
</dbReference>
<evidence type="ECO:0000256" key="2">
    <source>
        <dbReference type="ARBA" id="ARBA00023012"/>
    </source>
</evidence>
<proteinExistence type="predicted"/>
<gene>
    <name evidence="5" type="ORF">A2160_06230</name>
</gene>